<feature type="chain" id="PRO_5030941430" evidence="2">
    <location>
        <begin position="24"/>
        <end position="204"/>
    </location>
</feature>
<evidence type="ECO:0000313" key="4">
    <source>
        <dbReference type="EMBL" id="MBA0083432.1"/>
    </source>
</evidence>
<dbReference type="AlphaFoldDB" id="A0A7V8SVA4"/>
<dbReference type="EMBL" id="JACDQQ010000039">
    <property type="protein sequence ID" value="MBA0083432.1"/>
    <property type="molecule type" value="Genomic_DNA"/>
</dbReference>
<evidence type="ECO:0000256" key="1">
    <source>
        <dbReference type="SAM" id="MobiDB-lite"/>
    </source>
</evidence>
<evidence type="ECO:0000259" key="3">
    <source>
        <dbReference type="Pfam" id="PF04773"/>
    </source>
</evidence>
<accession>A0A7V8SVA4</accession>
<feature type="region of interest" description="Disordered" evidence="1">
    <location>
        <begin position="184"/>
        <end position="204"/>
    </location>
</feature>
<sequence>MMTKKSPCAVALAMLLSWLVAMPSDSWAVPAGAGERAGEVSRVIPAVNLARGGKTIPAAAKTVVNWRDLVNTQVNARARIALDDGSVLNVGSDSSIQVSKHDAGAQQTELELTYGKLRTQAQKVGKPDGKFEVRTPAGVAGVVGTDFFVEYTNNTMNVIVFEGLVKVCNLAAVCVMAKAGQMTSVRSGDNSAPLPPQQATLDLL</sequence>
<keyword evidence="2" id="KW-0732">Signal</keyword>
<keyword evidence="5" id="KW-1185">Reference proteome</keyword>
<dbReference type="Gene3D" id="2.60.120.1440">
    <property type="match status" value="1"/>
</dbReference>
<name>A0A7V8SVA4_9BACT</name>
<evidence type="ECO:0000256" key="2">
    <source>
        <dbReference type="SAM" id="SignalP"/>
    </source>
</evidence>
<dbReference type="Pfam" id="PF04773">
    <property type="entry name" value="FecR"/>
    <property type="match status" value="1"/>
</dbReference>
<protein>
    <submittedName>
        <fullName evidence="4">FecR domain-containing protein</fullName>
    </submittedName>
</protein>
<feature type="non-terminal residue" evidence="4">
    <location>
        <position position="204"/>
    </location>
</feature>
<comment type="caution">
    <text evidence="4">The sequence shown here is derived from an EMBL/GenBank/DDBJ whole genome shotgun (WGS) entry which is preliminary data.</text>
</comment>
<organism evidence="4 5">
    <name type="scientific">Candidatus Acidiferrum panamense</name>
    <dbReference type="NCBI Taxonomy" id="2741543"/>
    <lineage>
        <taxon>Bacteria</taxon>
        <taxon>Pseudomonadati</taxon>
        <taxon>Acidobacteriota</taxon>
        <taxon>Terriglobia</taxon>
        <taxon>Candidatus Acidiferrales</taxon>
        <taxon>Candidatus Acidiferrum</taxon>
    </lineage>
</organism>
<evidence type="ECO:0000313" key="5">
    <source>
        <dbReference type="Proteomes" id="UP000567293"/>
    </source>
</evidence>
<reference evidence="4" key="1">
    <citation type="submission" date="2020-06" db="EMBL/GenBank/DDBJ databases">
        <title>Legume-microbial interactions unlock mineral nutrients during tropical forest succession.</title>
        <authorList>
            <person name="Epihov D.Z."/>
        </authorList>
    </citation>
    <scope>NUCLEOTIDE SEQUENCE [LARGE SCALE GENOMIC DNA]</scope>
    <source>
        <strain evidence="4">Pan2503</strain>
    </source>
</reference>
<dbReference type="Proteomes" id="UP000567293">
    <property type="component" value="Unassembled WGS sequence"/>
</dbReference>
<feature type="domain" description="FecR protein" evidence="3">
    <location>
        <begin position="69"/>
        <end position="166"/>
    </location>
</feature>
<proteinExistence type="predicted"/>
<gene>
    <name evidence="4" type="ORF">HRJ53_00390</name>
</gene>
<dbReference type="InterPro" id="IPR006860">
    <property type="entry name" value="FecR"/>
</dbReference>
<dbReference type="PANTHER" id="PTHR38731">
    <property type="entry name" value="LIPL45-RELATED LIPOPROTEIN-RELATED"/>
    <property type="match status" value="1"/>
</dbReference>
<feature type="signal peptide" evidence="2">
    <location>
        <begin position="1"/>
        <end position="23"/>
    </location>
</feature>